<dbReference type="RefSeq" id="WP_405287038.1">
    <property type="nucleotide sequence ID" value="NZ_JBBHLI010000006.1"/>
</dbReference>
<keyword evidence="3" id="KW-1185">Reference proteome</keyword>
<protein>
    <submittedName>
        <fullName evidence="2">Uncharacterized protein</fullName>
    </submittedName>
</protein>
<organism evidence="2 3">
    <name type="scientific">Gaopeijia maritima</name>
    <dbReference type="NCBI Taxonomy" id="3119007"/>
    <lineage>
        <taxon>Bacteria</taxon>
        <taxon>Pseudomonadati</taxon>
        <taxon>Gemmatimonadota</taxon>
        <taxon>Longimicrobiia</taxon>
        <taxon>Gaopeijiales</taxon>
        <taxon>Gaopeijiaceae</taxon>
        <taxon>Gaopeijia</taxon>
    </lineage>
</organism>
<dbReference type="EMBL" id="JBBHLI010000006">
    <property type="protein sequence ID" value="MEK9501628.1"/>
    <property type="molecule type" value="Genomic_DNA"/>
</dbReference>
<evidence type="ECO:0000313" key="3">
    <source>
        <dbReference type="Proteomes" id="UP001484239"/>
    </source>
</evidence>
<sequence>MTLAPRSHALVFGLALLPFGALPVAGQAVPHCEERVRGDYASHVLTAWIEASAWSRAEIAISVPGGELDEKAVDAILVGSYAILVASRSDLDDPQSLTDESEEAVALADAAYNTFGSQRGAGRGLINEVRRLGRVRAESFAQQTEFYRMMARELCGLSVVEVDLLLPDPFASLLGGAG</sequence>
<dbReference type="Proteomes" id="UP001484239">
    <property type="component" value="Unassembled WGS sequence"/>
</dbReference>
<feature type="chain" id="PRO_5046317093" evidence="1">
    <location>
        <begin position="24"/>
        <end position="178"/>
    </location>
</feature>
<evidence type="ECO:0000256" key="1">
    <source>
        <dbReference type="SAM" id="SignalP"/>
    </source>
</evidence>
<gene>
    <name evidence="2" type="ORF">WI372_11610</name>
</gene>
<evidence type="ECO:0000313" key="2">
    <source>
        <dbReference type="EMBL" id="MEK9501628.1"/>
    </source>
</evidence>
<feature type="signal peptide" evidence="1">
    <location>
        <begin position="1"/>
        <end position="23"/>
    </location>
</feature>
<reference evidence="2 3" key="1">
    <citation type="submission" date="2024-02" db="EMBL/GenBank/DDBJ databases">
        <title>A novel Gemmatimonadota bacterium.</title>
        <authorList>
            <person name="Du Z.-J."/>
            <person name="Ye Y.-Q."/>
        </authorList>
    </citation>
    <scope>NUCLEOTIDE SEQUENCE [LARGE SCALE GENOMIC DNA]</scope>
    <source>
        <strain evidence="2 3">DH-20</strain>
    </source>
</reference>
<accession>A0ABU9EA75</accession>
<name>A0ABU9EA75_9BACT</name>
<proteinExistence type="predicted"/>
<keyword evidence="1" id="KW-0732">Signal</keyword>
<comment type="caution">
    <text evidence="2">The sequence shown here is derived from an EMBL/GenBank/DDBJ whole genome shotgun (WGS) entry which is preliminary data.</text>
</comment>